<gene>
    <name evidence="1" type="ORF">K1T71_013283</name>
</gene>
<accession>A0ACC1CI17</accession>
<proteinExistence type="predicted"/>
<protein>
    <submittedName>
        <fullName evidence="1">Uncharacterized protein</fullName>
    </submittedName>
</protein>
<evidence type="ECO:0000313" key="1">
    <source>
        <dbReference type="EMBL" id="KAJ0171084.1"/>
    </source>
</evidence>
<dbReference type="Proteomes" id="UP000824533">
    <property type="component" value="Linkage Group LG25"/>
</dbReference>
<comment type="caution">
    <text evidence="1">The sequence shown here is derived from an EMBL/GenBank/DDBJ whole genome shotgun (WGS) entry which is preliminary data.</text>
</comment>
<sequence>MTSTNDGKDVKSNQSSGPKGKTYYIELFKSLEAHLSGEGGLDDRSQHLCLAWQRIHSLCTQSTPSTHPYLVSWLQKHTAKVILETEWWKSPENKDKHASLLQAINVFIKESDSAARSRNGVYLPWESQLVQRGVWFKDNLADPWSHPVLRVLLDPDPQRSTPNDEEVVKWLKEEPGAVLMTRLRQLAASKCDDMALALATAVMDRVRATTVLQADAELFAEADDKPKPVPIKSSFREMLKNEAGYTVDVWEFLTDVEFVLLHKRDKRSRCIELAKQTPLDKSSQLVERLEKRLEISSREKKKEKLWKNAKDVATLIAQVVVARCMVLASGADACHRVLQKCASALARLLPADRLPTAATALAAPAVTAKHLHTLAVAIDAQSTEKMIPFVCELYVRAITAGMNELERLKLKTEKESEARSMEQTLSSWFVHLGSLLRASDRFNCECILTAFSVHPSAMMYEMIKAAPTLTPVHVNPQETKEETTSDFGSWANDSRSQTNLVKTSETLNMKQTQHQSNVLSTAILAEGEALGLNPDLCQDIAVLLSGPRLKTLSWDMDRVLLLENCKSYMERTHSGTRALTTELKYLNLNPNDYQHLPEEDDNENDVYYGIEKGYEHLVEFQEPDTCNEYSQNERNDTALSGSDDSIAPVARQKKYSKKSVWNSDDEKDPLSFSSVKTEKKEHSRSKERSKHRKKKTIDPLSIDDNEEIKLKTKKEKKDKKVKKKVKDMPTSISHTVDILKTASVTDSDYDSQGKSSLHSNSEEIVYDGLYSMEELRSLTSVHDPVSLITNECPETRGKVSINKHGISPPTASNVSGSISKSVTEEVKRSLTRLIGERNNLNISQPISPLYKNEYKMPIAIPRTTVPIPTQINPKVIAIPEMDIPKSYIDKRVESSLVNPTNVNEPLEYKSHSTKKASMVKPVKHPLTVRERITQKQRPPKVISETACQNNFKNFLHELKQSINAGVGSELPWHKHKGEIHPVSRVIPVVPNFKSEPKIPQNARLIPQKKDETLNTFSRLSYMHKNKIDKKQSVQSLIKHQNKYLGQYPIKENNLDHLLTEHKQTKFKYLYPNLDLANVDSNKINTNSNAMTQQKSSKHPLLVTMLQSEAVDISKKISDVCIPITPLNSKALPVKDLQSQAVDKSKKNPNVCVPVNPLNSSALSVKDQNDLLHLLKQKNKLNGPLLLKKQVCGPLNKSEQEHNICKPFIPPKGLKIANASQFNLPMEVTRAKPKNITEVAPHSYDIRYSSNKMTKVSEIRAKSSLSVEEDKKPQTDWEEVMNKILAHKTPCRGPNALDLALNKTQRTCESLRNQRIKKIPHQAYLGDSNKVSTSVIRQVESTPKSQHTNVPNLGHNSVIKMNTLCEEIKVNDLNSNDTNVVQKQITVPKIINNKPKIYNIQSESPKIQNMYLPKKLNHFEIKRLSEENQKRQFTCSLPRQDDPFISGLPNSDYDLLEELMDDELRKEIGELSDDDFSMASGVSKDIKSITALNNIQMNKSVIIPPMKTDIKCEYANKIQRNKQTDLSKPTKNVYEITQLPQKKVPNVIQPVQERVDTKEKPRPSLIQDLPGNIMMNKAAVKMECPSITEINKNILNATDSSVYVIPPPTLSNVILVGTNIYNTYTTVQTQPVNNVSSNLYLNQPNISLYNSTQYAAPIMSSVIIGNAITVPTPILHQVPTAAITVPVTFGQLSNSLNLPIKPICNEKEVNFLMEKSNKNNNIAIDANTKSDKTFDLELNKNCERKVLSQVQEKNDLIKTRNQMHSIENNLKKEEYDKERLHKKRMSIISKMIYHGHNNEPIPLTYTPLKPMSVYVDVNVNSNETYDNSLGENQDSVVNPESKPEKIHNHTIDDVNNGVDTNENSKENNSTTQCRRILLRSSNKIKIHTVPITVVPKEASGRKTKVRLKENFTEKCGTMKAVHKKVTNTKSHAVKRLNKTLLNGKNRKIALKKKTRHNLEYKNKVSIAVTQLNEPKVESNDTLKIKDIVQESEDTGDYKNDITPKEVRVSEKSKLSLKTSLKKSIIQECSKVEDTKSNDNDHKHSNSDYKKVDKIVIRKVNDNKHEVASTITSSSLEIAEKNTNERDCKQLRKPKPNILPETKPLELEKALTKVKHLLKPPIKLLKSIEKIQEEEVKKITVEKPTPTKPCQDYNMSTSEKVNDTQTFGFKHKEITKSSYAQIKEPFSTKTDAKKQKKSVKMLAIGTKESLQVEKDAVCVTRIVHAGNKPKESDCENIKCKNPVTIDTVKSNTLNLPKIESVHLKESVNIVSCKESDLRDTNKIKRVVKRSDKSNMPNNTSVTPHEALKNFPTESKEPVIESNKNVESKNQMITNNKETNLNIDSIDTIQPRNINSVESVTSTVNVDIILPTEVHTSIKSKESVIEQKIDTHINGEMTKNNVICSDKTNNPILSDQQCKSTIETNKIKETNNDENSPSHKIQPTQMNTKNIVNSLASEIIIEPLPSPIDASNRQFVRVKLPNKRTYRATIYGKDVDIRTLFSDPTFKSRLLKSSKSSLEFTLNYSKQAGNYHNKTETAENIETVNLLSDDDEEEVFDYSFSTNLGKYNVKPMNKQEFMKHQEKLNRNCYVKLNRIVHETPPKVIEFTNDDSTSGCIEMLACDEVILPLNDCIINNNKNSRHDISELIEIEDSSNDSVVIVPTLNEDINTLKELLCKELCPEETLSCDREKKKTPETITKVVVKCKECFVGLERCDDLVKKYEQNKILNKKCVIELKRCDEESMSIETDVNIHNTYNNSNMNVNNFESHNVEREGMSVLSRSGSFSILNDFSLYDVEDFPTVKNENLKLECSSPVLEIYDVMATLCDRNEIKNTEKKSKDFNAPICDSDIFETKRIFSKRCKMNMNNCRAGVREKYDNYKMNNLMDQKKMFKVPSLTALIISFLQSNGVVHSLRPTIKTESTDNLQKHIPTLKRKYNADRSSTSNKVAKISLSTFKKKSNNDISYVSIKRHEGKVEEFTLLKSNNLVVSQINTNDSHEIKVKAGQNIVKINNSETKHNDIFQCYQTNKLEIESAKESHINYIQDMICASDKSLNMCHFPIVSEQSAKLFHNIAGIQKNIGQWDSGDIDRISNEKEDNQPIISHDATFAGKNILSKLENFRSHDIYSVLSSSKSCNQIDKATDVSDTNNFEEINIVDDKQISHQISSDAVNVTKSPINFAQKEYNTVKHQLISCSEVVDRVVAQLEVTTQIDECDIEPPTKMDINPTKDIINSSFVCVNDNHSIFVDKKTERANDAYCLLLDRDKNTLRIKESLNNICNNMNTDHTFSSEETDEITTPAEDEARDRVIKFKHEIIVSECNDAPFTLTVKKKSDDLCAYKRQISDKIFDGNIEVQQTCEKLATCVDIYETSATHDIIDVQKTTISHNEINSDVNFSKLIAAQEKVENTIENKIMISVNENQLQPNLQNDSSKSILCKELEQKSSAMQCMESNCHSTPTIGISTVTANQLQEKEIQCLRTGSLIINGEDNYKMLALECIRDAHKFKQHISIKNDIETKKSQDKYHIKSCVTPEKNSPEKFNTNTDLTNCEQIKPKSKILCEELSVKTESFRRVTIENDDITTLATKSATLVKEDISEQKSVQHLKSTFESIDHTFENLINSYNSDRIIKKFHKTCSTDCGVVNFQMSDKLITACNINHIIQSSSNYPDHEYESPSIGDNNPRGDRSLNDLKENISECENPENIEEINGIIYEVDDDITNLNETIVCMSSCEIIDDSAFEIERSYPIMSCNSNSDIISDNTHDFNSTKISNKDLKTMDGTNCIKSDASQLNSVLKADIATTDSNNTSYDADLKYDTASSPVDKLEAVKNGCNDRVGIIANRSNSDLNTNIGSTGSRVVIHAMKFECNSLISPTFEFEVHENSCDERSEIVELQISNVYKTQQDNEIDTNAAKINTLLENATKQENTVVTRDLSIDSPNEFLFHKERELKGIEYQDPELGTCYVFNVVETLSSDDASSDIVNKSPANVFAGEEEYSDSISECQDNCEFNLDVMLPLITYSRKASGQPTPFDYNADKKCRRPMKRKSNSSDTRVEKKYRKGKNIDYPKISAAAMSESAYRREYKQLIDYCSSIKFSYSRPFHKEYVDVQEMLNNWPIKGLVNMDKNDIEPDDTLFIDLEDISNPKIIMDSTLLTLSEEINSECKDVTWSTTETNEINFNMGFGEGSGRVIQNLEDGGDVSKFSAATLSDVKQTQPFLQSENCEKNNYSTSKFNQINLIKKYFTYINLKEKVRAFFQKTTFDLNSNWMTKHKTMDYNCKSHLSNFPFDLTSTEFFELQQNELIVNVVQVGQLPVSAAAQNPVTCDPRVTQVSDASPSQCSAENTSSDDPQSAIKTEYTELTTADLSLPLQDYSQHDRSITLETQEAGNLQMNDENIPIETEIKSIVKIELVEELPEEKEDQTETTDNNESLLENRDITNIDYTFDSSSVNASPDDSNFPIIFNSTEKQNAPENLSLQKQENGSSEKPDQLAHAMNAAGITTTPDTISNTRAHALVNMLSQKIRQGTVNVGTSQTTTNSYPKTSINAMALQQALAQILPPPLNQTNTETTQLTTNTSITPQLLHIVQGKNASGNQITLVDNTQQSVINTANSTPVLHIVQNKPALAGATSTSTPTAQTNTFSSLSLVDTGLQQGGNQLLHIVNTGNQKANNAGQLLKRVNLLTNLANVQGSNEQKMVQFVCKSADGKAIQLNAPHQRSMVLRLQPIESPNIQTNVQKTIETQDLSPNPASAVAAKEAVNSQQEIKSRSVYEENYAKFIQNSSTKPVALEKSTSLPKFNQAFGKQVFQDGTQKNEISNGNTHIQTSSNSENSECQQNDNAINLEHINQLNSPPLLLRKTPVPTSQAQSNLVQQIKQTIAPMNLQTMHGGVIYTRQIPVNIGGGQTINLITVPSTELIDDNVQKQQSDVKFVNQSEIEPSIIKIVPQTQPASNGEATQEDNSSQLGVSSENAQTPQPQPVLTQMRIKLPMLSKTPQMVSGARVVRPSFFQIQRNVIGGANHPLYQQLVLTAAPQLGQQTIRLPQTQTRNHVKVSNETQSSTESQMSSSTLEQLREFDLVLEQVKERSTVQPNSSSNTNFTKLHMPSTDSTDGSASVSSTSTESTQQVLYSIGNNQPMNVAYVNRKATVTTPTTSTFVRSPDSSGIADSPTSSSHVQLPHTVTSESASNETVVQTKPTKVSSKSKSRPKSSSHPPNNLKLNTVPPKTSTQKPLEDEQTTQRILYILAEYKEQVENSPDKDKPAPRRRSNPPSNPSGSSKRKKSSSGSRRPGGRDSSPVQGDDTCRTMGSEDSSCGTSQGDCNESCMETHSPQDSPRKVVRKLTFEHETPVVQPRPQPQRNVIVADGQTITVARGTAGKPATAVLMPANYILPVSMVKGGQQIAIVTNRGPKLLTVGGGEGGTTNALLLQRLIGPAGLKPVLARPGVRHVRLPTAALHNLQAFNLATATTIQPPDSTASPAPAPTPPDLVESRATSSPWTDRESQDVKPERGSSPEGSEPWNLPSSADPHDYSYEETVRADNMDRTVLVVQKRDGSSHRQRLTHVSAAALRHKYAILEHELRLQKSLSEECEDLGVDSPSASELFPEAELLFAASPAHDHTQEHALHSHTPQPTLLNQSGIPQPDIDDQIATDHLLTRGDDLQDRHDLNLGLEDVGIVTVSEDGMQATIALDQEEFARSHPNTTFHSEPTDDGEIQPFTLSSIKGRHITSTIFHSNRAPGTVLMTTPQTTVISQATGESSGVQSTVKYSDIDNMINSLPSAHGNINLSSVLVKDDGLTRFDSILNDSRELHLSNTASAIVHSAGNATQVIRRVCYDDDKRDSRFLMDEPDALIAGDDAKMIAEDSSREALESMAGDVDDDASSPERHAELFWESNSASERSESRRPLDFSSDSEKCCKSPSFDETNSTDSSGVGTHMRLDSVIKEARGIERSGSADCSSADDTHPPLRTYPPKRNYHSLEGEMERSMSGKTRAGERSPDSLEVRRRASGRGVVKRGCHCCNGSPAPPRPKKSRQRKPATDFSSNN</sequence>
<organism evidence="1 2">
    <name type="scientific">Dendrolimus kikuchii</name>
    <dbReference type="NCBI Taxonomy" id="765133"/>
    <lineage>
        <taxon>Eukaryota</taxon>
        <taxon>Metazoa</taxon>
        <taxon>Ecdysozoa</taxon>
        <taxon>Arthropoda</taxon>
        <taxon>Hexapoda</taxon>
        <taxon>Insecta</taxon>
        <taxon>Pterygota</taxon>
        <taxon>Neoptera</taxon>
        <taxon>Endopterygota</taxon>
        <taxon>Lepidoptera</taxon>
        <taxon>Glossata</taxon>
        <taxon>Ditrysia</taxon>
        <taxon>Bombycoidea</taxon>
        <taxon>Lasiocampidae</taxon>
        <taxon>Dendrolimus</taxon>
    </lineage>
</organism>
<name>A0ACC1CI17_9NEOP</name>
<reference evidence="1 2" key="1">
    <citation type="journal article" date="2021" name="Front. Genet.">
        <title>Chromosome-Level Genome Assembly Reveals Significant Gene Expansion in the Toll and IMD Signaling Pathways of Dendrolimus kikuchii.</title>
        <authorList>
            <person name="Zhou J."/>
            <person name="Wu P."/>
            <person name="Xiong Z."/>
            <person name="Liu N."/>
            <person name="Zhao N."/>
            <person name="Ji M."/>
            <person name="Qiu Y."/>
            <person name="Yang B."/>
        </authorList>
    </citation>
    <scope>NUCLEOTIDE SEQUENCE [LARGE SCALE GENOMIC DNA]</scope>
    <source>
        <strain evidence="1">Ann1</strain>
    </source>
</reference>
<dbReference type="EMBL" id="CM034411">
    <property type="protein sequence ID" value="KAJ0171084.1"/>
    <property type="molecule type" value="Genomic_DNA"/>
</dbReference>
<evidence type="ECO:0000313" key="2">
    <source>
        <dbReference type="Proteomes" id="UP000824533"/>
    </source>
</evidence>
<keyword evidence="2" id="KW-1185">Reference proteome</keyword>